<dbReference type="EMBL" id="JFKB01000028">
    <property type="protein sequence ID" value="OSQ42918.1"/>
    <property type="molecule type" value="Genomic_DNA"/>
</dbReference>
<reference evidence="2 3" key="1">
    <citation type="submission" date="2014-03" db="EMBL/GenBank/DDBJ databases">
        <title>The draft genome sequence of Thalassospira alkalitolerans JCM 18968.</title>
        <authorList>
            <person name="Lai Q."/>
            <person name="Shao Z."/>
        </authorList>
    </citation>
    <scope>NUCLEOTIDE SEQUENCE [LARGE SCALE GENOMIC DNA]</scope>
    <source>
        <strain evidence="2 3">JCM 18968</strain>
    </source>
</reference>
<proteinExistence type="predicted"/>
<feature type="chain" id="PRO_5012824684" description="Solute-binding protein family 3/N-terminal domain-containing protein" evidence="1">
    <location>
        <begin position="27"/>
        <end position="233"/>
    </location>
</feature>
<protein>
    <recommendedName>
        <fullName evidence="4">Solute-binding protein family 3/N-terminal domain-containing protein</fullName>
    </recommendedName>
</protein>
<comment type="caution">
    <text evidence="2">The sequence shown here is derived from an EMBL/GenBank/DDBJ whole genome shotgun (WGS) entry which is preliminary data.</text>
</comment>
<sequence length="233" mass="26097">MTPKKTFWAVVLMLGFALSQPIQVKAQQETDCPKRIGALGENFLSTHAIKIIKDVYQKLGCTLQVLLFPGRRSFVQFNSGAVDGELYRLPIGTINYTRPYVASEVPLFTITNSLWEAPAITNESAASIGYTMGVSWQKIFLDTHQIPGIAYRNGTDLINDYHKGHVTRFLAEDSNVRASIAAGMFKDNNIPIRKEVIKTGELSHYLGAEFTPFMKRFSAYLIAHKPFAQFDSQ</sequence>
<gene>
    <name evidence="2" type="ORF">TALK_21075</name>
</gene>
<organism evidence="2 3">
    <name type="scientific">Thalassospira alkalitolerans</name>
    <dbReference type="NCBI Taxonomy" id="1293890"/>
    <lineage>
        <taxon>Bacteria</taxon>
        <taxon>Pseudomonadati</taxon>
        <taxon>Pseudomonadota</taxon>
        <taxon>Alphaproteobacteria</taxon>
        <taxon>Rhodospirillales</taxon>
        <taxon>Thalassospiraceae</taxon>
        <taxon>Thalassospira</taxon>
    </lineage>
</organism>
<keyword evidence="1" id="KW-0732">Signal</keyword>
<name>A0A1Y2L5S6_9PROT</name>
<keyword evidence="3" id="KW-1185">Reference proteome</keyword>
<feature type="signal peptide" evidence="1">
    <location>
        <begin position="1"/>
        <end position="26"/>
    </location>
</feature>
<evidence type="ECO:0000313" key="2">
    <source>
        <dbReference type="EMBL" id="OSQ42918.1"/>
    </source>
</evidence>
<dbReference type="SUPFAM" id="SSF53850">
    <property type="entry name" value="Periplasmic binding protein-like II"/>
    <property type="match status" value="1"/>
</dbReference>
<dbReference type="STRING" id="1293890.TALK_21075"/>
<evidence type="ECO:0000256" key="1">
    <source>
        <dbReference type="SAM" id="SignalP"/>
    </source>
</evidence>
<dbReference type="OrthoDB" id="7353785at2"/>
<evidence type="ECO:0000313" key="3">
    <source>
        <dbReference type="Proteomes" id="UP000193396"/>
    </source>
</evidence>
<dbReference type="AlphaFoldDB" id="A0A1Y2L5S6"/>
<dbReference type="Proteomes" id="UP000193396">
    <property type="component" value="Unassembled WGS sequence"/>
</dbReference>
<accession>A0A1Y2L5S6</accession>
<evidence type="ECO:0008006" key="4">
    <source>
        <dbReference type="Google" id="ProtNLM"/>
    </source>
</evidence>
<dbReference type="RefSeq" id="WP_085621144.1">
    <property type="nucleotide sequence ID" value="NZ_JBLXCG010000014.1"/>
</dbReference>